<keyword evidence="2" id="KW-0809">Transit peptide</keyword>
<evidence type="ECO:0000256" key="1">
    <source>
        <dbReference type="ARBA" id="ARBA00007692"/>
    </source>
</evidence>
<dbReference type="Proteomes" id="UP000091820">
    <property type="component" value="Unassembled WGS sequence"/>
</dbReference>
<dbReference type="EnsemblMetazoa" id="GBRI041358-RA">
    <property type="protein sequence ID" value="GBRI041358-PA"/>
    <property type="gene ID" value="GBRI041358"/>
</dbReference>
<dbReference type="AlphaFoldDB" id="A0A1A9X216"/>
<keyword evidence="4" id="KW-1185">Reference proteome</keyword>
<dbReference type="InterPro" id="IPR038538">
    <property type="entry name" value="MTERF_sf"/>
</dbReference>
<evidence type="ECO:0008006" key="5">
    <source>
        <dbReference type="Google" id="ProtNLM"/>
    </source>
</evidence>
<dbReference type="InterPro" id="IPR003690">
    <property type="entry name" value="MTERF"/>
</dbReference>
<dbReference type="GO" id="GO:0003676">
    <property type="term" value="F:nucleic acid binding"/>
    <property type="evidence" value="ECO:0007669"/>
    <property type="project" value="InterPro"/>
</dbReference>
<evidence type="ECO:0000256" key="2">
    <source>
        <dbReference type="ARBA" id="ARBA00022946"/>
    </source>
</evidence>
<organism evidence="3 4">
    <name type="scientific">Glossina brevipalpis</name>
    <dbReference type="NCBI Taxonomy" id="37001"/>
    <lineage>
        <taxon>Eukaryota</taxon>
        <taxon>Metazoa</taxon>
        <taxon>Ecdysozoa</taxon>
        <taxon>Arthropoda</taxon>
        <taxon>Hexapoda</taxon>
        <taxon>Insecta</taxon>
        <taxon>Pterygota</taxon>
        <taxon>Neoptera</taxon>
        <taxon>Endopterygota</taxon>
        <taxon>Diptera</taxon>
        <taxon>Brachycera</taxon>
        <taxon>Muscomorpha</taxon>
        <taxon>Hippoboscoidea</taxon>
        <taxon>Glossinidae</taxon>
        <taxon>Glossina</taxon>
    </lineage>
</organism>
<dbReference type="SMART" id="SM00733">
    <property type="entry name" value="Mterf"/>
    <property type="match status" value="6"/>
</dbReference>
<proteinExistence type="inferred from homology"/>
<evidence type="ECO:0000313" key="4">
    <source>
        <dbReference type="Proteomes" id="UP000091820"/>
    </source>
</evidence>
<dbReference type="Gene3D" id="1.25.70.10">
    <property type="entry name" value="Transcription termination factor 3, mitochondrial"/>
    <property type="match status" value="1"/>
</dbReference>
<protein>
    <recommendedName>
        <fullName evidence="5">Transcription termination factor 5, mitochondrial</fullName>
    </recommendedName>
</protein>
<name>A0A1A9X216_9MUSC</name>
<dbReference type="GO" id="GO:0006393">
    <property type="term" value="P:termination of mitochondrial transcription"/>
    <property type="evidence" value="ECO:0007669"/>
    <property type="project" value="TreeGrafter"/>
</dbReference>
<comment type="similarity">
    <text evidence="1">Belongs to the mTERF family.</text>
</comment>
<accession>A0A1A9X216</accession>
<dbReference type="VEuPathDB" id="VectorBase:GBRI041358"/>
<dbReference type="STRING" id="37001.A0A1A9X216"/>
<reference evidence="3" key="2">
    <citation type="submission" date="2020-05" db="UniProtKB">
        <authorList>
            <consortium name="EnsemblMetazoa"/>
        </authorList>
    </citation>
    <scope>IDENTIFICATION</scope>
    <source>
        <strain evidence="3">IAEA</strain>
    </source>
</reference>
<dbReference type="PANTHER" id="PTHR15437:SF7">
    <property type="entry name" value="TRANSCRIPTION TERMINATION FACTOR 5, MITOCHONDRIAL"/>
    <property type="match status" value="1"/>
</dbReference>
<reference evidence="4" key="1">
    <citation type="submission" date="2014-03" db="EMBL/GenBank/DDBJ databases">
        <authorList>
            <person name="Aksoy S."/>
            <person name="Warren W."/>
            <person name="Wilson R.K."/>
        </authorList>
    </citation>
    <scope>NUCLEOTIDE SEQUENCE [LARGE SCALE GENOMIC DNA]</scope>
    <source>
        <strain evidence="4">IAEA</strain>
    </source>
</reference>
<sequence>MFHRNCRNLQLFYRNYRKEAPADLDAPFFANNIGSNISKWRTILKKYPNLKSMKQKDVLSTVEVLKKLNYNVDDIILKPIILTIGEHSVENRYHILKECGCNNVTISLLSRYIVAMNKNVATLKSLNHIPYDLDVIEKLRRTFTDVDIKLPKNSPCNENIEIKVLRQHFVNYYLEQRLDFSQDNIQKLWKAYGRIKHKSFYSLQKMIKILIEDLKFSPERISKNAFTLYADFRNVERILKEIPSINGENMQEILYKRPKIMMSPCSALMTILKHIKDHGIKEDAILKCPEVLTLGPDTILERLRDLNKVEQLQVLNSNPRILRLIHYQKKARLRLEYLNQIKMRCISLHILSCTSGAFVKFARDGEDRTRGRDIVGYLAHVLEKEEPSIRDLMSRHPNWCHIPILHIKHCYEFLLNKKFSKADIYDNVHLLLYPIKRIEEKLRLLCSTKFLQQLQLDVNGPLSNKNTLALALYLIESDYHFTGDGVWAEHYGQQVENFKNLLPDFPETVNTDYRYGVKPAATRAAVK</sequence>
<dbReference type="GO" id="GO:0005759">
    <property type="term" value="C:mitochondrial matrix"/>
    <property type="evidence" value="ECO:0007669"/>
    <property type="project" value="TreeGrafter"/>
</dbReference>
<dbReference type="PANTHER" id="PTHR15437">
    <property type="entry name" value="TRANSCRIPTION TERMINATION FACTOR, MITOCHONDRIAL"/>
    <property type="match status" value="1"/>
</dbReference>
<evidence type="ECO:0000313" key="3">
    <source>
        <dbReference type="EnsemblMetazoa" id="GBRI041358-PA"/>
    </source>
</evidence>